<reference evidence="2 3" key="1">
    <citation type="journal article" date="2013" name="Curr. Biol.">
        <title>The Genome of the Foraminiferan Reticulomyxa filosa.</title>
        <authorList>
            <person name="Glockner G."/>
            <person name="Hulsmann N."/>
            <person name="Schleicher M."/>
            <person name="Noegel A.A."/>
            <person name="Eichinger L."/>
            <person name="Gallinger C."/>
            <person name="Pawlowski J."/>
            <person name="Sierra R."/>
            <person name="Euteneuer U."/>
            <person name="Pillet L."/>
            <person name="Moustafa A."/>
            <person name="Platzer M."/>
            <person name="Groth M."/>
            <person name="Szafranski K."/>
            <person name="Schliwa M."/>
        </authorList>
    </citation>
    <scope>NUCLEOTIDE SEQUENCE [LARGE SCALE GENOMIC DNA]</scope>
</reference>
<feature type="compositionally biased region" description="Basic and acidic residues" evidence="1">
    <location>
        <begin position="133"/>
        <end position="145"/>
    </location>
</feature>
<evidence type="ECO:0000256" key="1">
    <source>
        <dbReference type="SAM" id="MobiDB-lite"/>
    </source>
</evidence>
<gene>
    <name evidence="2" type="ORF">RFI_12979</name>
</gene>
<feature type="compositionally biased region" description="Basic and acidic residues" evidence="1">
    <location>
        <begin position="94"/>
        <end position="104"/>
    </location>
</feature>
<organism evidence="2 3">
    <name type="scientific">Reticulomyxa filosa</name>
    <dbReference type="NCBI Taxonomy" id="46433"/>
    <lineage>
        <taxon>Eukaryota</taxon>
        <taxon>Sar</taxon>
        <taxon>Rhizaria</taxon>
        <taxon>Retaria</taxon>
        <taxon>Foraminifera</taxon>
        <taxon>Monothalamids</taxon>
        <taxon>Reticulomyxidae</taxon>
        <taxon>Reticulomyxa</taxon>
    </lineage>
</organism>
<sequence length="310" mass="35483">MYNEPLDKLWDKALHLNPIDEYYEHYMQSHNGAGDGYVAPKMADGITAQSNVQGDGGQMFPRTTDGHGIRTNEDDSLELSIGNFTSNYVELRKRNDQDDNHSEVDVNDTYGNSSDSDMDTHNAKIRSKRREQGRRSKNEEDKHTSKIDFTSWRNTLWKGTQIFNSKESGTKKNYLDESTHNNPQGRGQNDKNTETETETLNALRKKSHLTSFDDTRTDMVAHSHLQDQGNPHAHGHKHDQQTKNIPSALINNHAWVNDVTAPRQNELPKTDLLHSPTIPSMSENIFHPRPVEDDVEEYELFTQESQAERE</sequence>
<dbReference type="EMBL" id="ASPP01009383">
    <property type="protein sequence ID" value="ETO24179.1"/>
    <property type="molecule type" value="Genomic_DNA"/>
</dbReference>
<dbReference type="Proteomes" id="UP000023152">
    <property type="component" value="Unassembled WGS sequence"/>
</dbReference>
<feature type="region of interest" description="Disordered" evidence="1">
    <location>
        <begin position="168"/>
        <end position="201"/>
    </location>
</feature>
<feature type="compositionally biased region" description="Basic and acidic residues" evidence="1">
    <location>
        <begin position="168"/>
        <end position="179"/>
    </location>
</feature>
<evidence type="ECO:0000313" key="2">
    <source>
        <dbReference type="EMBL" id="ETO24179.1"/>
    </source>
</evidence>
<keyword evidence="3" id="KW-1185">Reference proteome</keyword>
<protein>
    <submittedName>
        <fullName evidence="2">Uncharacterized protein</fullName>
    </submittedName>
</protein>
<feature type="region of interest" description="Disordered" evidence="1">
    <location>
        <begin position="94"/>
        <end position="145"/>
    </location>
</feature>
<proteinExistence type="predicted"/>
<accession>X6NEJ0</accession>
<name>X6NEJ0_RETFI</name>
<comment type="caution">
    <text evidence="2">The sequence shown here is derived from an EMBL/GenBank/DDBJ whole genome shotgun (WGS) entry which is preliminary data.</text>
</comment>
<dbReference type="AlphaFoldDB" id="X6NEJ0"/>
<feature type="compositionally biased region" description="Basic residues" evidence="1">
    <location>
        <begin position="123"/>
        <end position="132"/>
    </location>
</feature>
<evidence type="ECO:0000313" key="3">
    <source>
        <dbReference type="Proteomes" id="UP000023152"/>
    </source>
</evidence>